<protein>
    <recommendedName>
        <fullName evidence="3">Disease resistance R13L4/SHOC-2-like LRR domain-containing protein</fullName>
    </recommendedName>
</protein>
<keyword evidence="5" id="KW-1185">Reference proteome</keyword>
<evidence type="ECO:0000256" key="1">
    <source>
        <dbReference type="ARBA" id="ARBA00022737"/>
    </source>
</evidence>
<dbReference type="Pfam" id="PF23598">
    <property type="entry name" value="LRR_14"/>
    <property type="match status" value="1"/>
</dbReference>
<dbReference type="PANTHER" id="PTHR47186:SF57">
    <property type="entry name" value="OS02G0478300 PROTEIN"/>
    <property type="match status" value="1"/>
</dbReference>
<dbReference type="EMBL" id="JAMRDG010000001">
    <property type="protein sequence ID" value="KAJ3696910.1"/>
    <property type="molecule type" value="Genomic_DNA"/>
</dbReference>
<dbReference type="SUPFAM" id="SSF52058">
    <property type="entry name" value="L domain-like"/>
    <property type="match status" value="1"/>
</dbReference>
<dbReference type="PANTHER" id="PTHR47186">
    <property type="entry name" value="LEUCINE-RICH REPEAT-CONTAINING PROTEIN 57"/>
    <property type="match status" value="1"/>
</dbReference>
<evidence type="ECO:0000313" key="4">
    <source>
        <dbReference type="EMBL" id="KAJ3696910.1"/>
    </source>
</evidence>
<sequence length="276" mass="31399">MPKGIGNLKELQVLKWVNLKRSHCRVLDELALLRQLRKLGVRNLRRKHYDKFSATISELNSLRYLGIGIAYGDEAAAGFRDIVLSPPEHLRSIELSGWIGTLPAWISSLSKLAKVTLYGTRLDDDGIVLLQELPNLLLLRLWDNSYVGPKLTFRITKFPKLKELIVSDLKNLEELLFEEGALSELQMLEISRCELKSGINGAKHLPKLKKLVLGRWIYVANLDEVQKQVGEQPNRPSLEVQDPKYQKLREDYYRGTTSGGPPADEDTEDIEEIENS</sequence>
<feature type="domain" description="Disease resistance R13L4/SHOC-2-like LRR" evidence="3">
    <location>
        <begin position="1"/>
        <end position="227"/>
    </location>
</feature>
<comment type="caution">
    <text evidence="4">The sequence shown here is derived from an EMBL/GenBank/DDBJ whole genome shotgun (WGS) entry which is preliminary data.</text>
</comment>
<dbReference type="Proteomes" id="UP001210211">
    <property type="component" value="Unassembled WGS sequence"/>
</dbReference>
<organism evidence="4 5">
    <name type="scientific">Rhynchospora tenuis</name>
    <dbReference type="NCBI Taxonomy" id="198213"/>
    <lineage>
        <taxon>Eukaryota</taxon>
        <taxon>Viridiplantae</taxon>
        <taxon>Streptophyta</taxon>
        <taxon>Embryophyta</taxon>
        <taxon>Tracheophyta</taxon>
        <taxon>Spermatophyta</taxon>
        <taxon>Magnoliopsida</taxon>
        <taxon>Liliopsida</taxon>
        <taxon>Poales</taxon>
        <taxon>Cyperaceae</taxon>
        <taxon>Cyperoideae</taxon>
        <taxon>Rhynchosporeae</taxon>
        <taxon>Rhynchospora</taxon>
    </lineage>
</organism>
<reference evidence="4 5" key="1">
    <citation type="journal article" date="2022" name="Cell">
        <title>Repeat-based holocentromeres influence genome architecture and karyotype evolution.</title>
        <authorList>
            <person name="Hofstatter P.G."/>
            <person name="Thangavel G."/>
            <person name="Lux T."/>
            <person name="Neumann P."/>
            <person name="Vondrak T."/>
            <person name="Novak P."/>
            <person name="Zhang M."/>
            <person name="Costa L."/>
            <person name="Castellani M."/>
            <person name="Scott A."/>
            <person name="Toegelov H."/>
            <person name="Fuchs J."/>
            <person name="Mata-Sucre Y."/>
            <person name="Dias Y."/>
            <person name="Vanzela A.L.L."/>
            <person name="Huettel B."/>
            <person name="Almeida C.C.S."/>
            <person name="Simkova H."/>
            <person name="Souza G."/>
            <person name="Pedrosa-Harand A."/>
            <person name="Macas J."/>
            <person name="Mayer K.F.X."/>
            <person name="Houben A."/>
            <person name="Marques A."/>
        </authorList>
    </citation>
    <scope>NUCLEOTIDE SEQUENCE [LARGE SCALE GENOMIC DNA]</scope>
    <source>
        <strain evidence="4">RhyTen1mFocal</strain>
    </source>
</reference>
<proteinExistence type="predicted"/>
<dbReference type="Gene3D" id="3.80.10.10">
    <property type="entry name" value="Ribonuclease Inhibitor"/>
    <property type="match status" value="1"/>
</dbReference>
<feature type="compositionally biased region" description="Acidic residues" evidence="2">
    <location>
        <begin position="263"/>
        <end position="276"/>
    </location>
</feature>
<evidence type="ECO:0000256" key="2">
    <source>
        <dbReference type="SAM" id="MobiDB-lite"/>
    </source>
</evidence>
<keyword evidence="1" id="KW-0677">Repeat</keyword>
<accession>A0AAD6EQ84</accession>
<evidence type="ECO:0000313" key="5">
    <source>
        <dbReference type="Proteomes" id="UP001210211"/>
    </source>
</evidence>
<dbReference type="AlphaFoldDB" id="A0AAD6EQ84"/>
<name>A0AAD6EQ84_9POAL</name>
<dbReference type="InterPro" id="IPR055414">
    <property type="entry name" value="LRR_R13L4/SHOC2-like"/>
</dbReference>
<dbReference type="InterPro" id="IPR032675">
    <property type="entry name" value="LRR_dom_sf"/>
</dbReference>
<feature type="region of interest" description="Disordered" evidence="2">
    <location>
        <begin position="230"/>
        <end position="276"/>
    </location>
</feature>
<feature type="compositionally biased region" description="Basic and acidic residues" evidence="2">
    <location>
        <begin position="241"/>
        <end position="253"/>
    </location>
</feature>
<evidence type="ECO:0000259" key="3">
    <source>
        <dbReference type="Pfam" id="PF23598"/>
    </source>
</evidence>
<gene>
    <name evidence="4" type="ORF">LUZ61_000615</name>
</gene>